<keyword evidence="1" id="KW-0597">Phosphoprotein</keyword>
<evidence type="ECO:0000313" key="4">
    <source>
        <dbReference type="Proteomes" id="UP000646548"/>
    </source>
</evidence>
<dbReference type="Proteomes" id="UP000646548">
    <property type="component" value="Unassembled WGS sequence"/>
</dbReference>
<accession>A0A834CR95</accession>
<organism evidence="3 4">
    <name type="scientific">Oryzias melastigma</name>
    <name type="common">Marine medaka</name>
    <dbReference type="NCBI Taxonomy" id="30732"/>
    <lineage>
        <taxon>Eukaryota</taxon>
        <taxon>Metazoa</taxon>
        <taxon>Chordata</taxon>
        <taxon>Craniata</taxon>
        <taxon>Vertebrata</taxon>
        <taxon>Euteleostomi</taxon>
        <taxon>Actinopterygii</taxon>
        <taxon>Neopterygii</taxon>
        <taxon>Teleostei</taxon>
        <taxon>Neoteleostei</taxon>
        <taxon>Acanthomorphata</taxon>
        <taxon>Ovalentaria</taxon>
        <taxon>Atherinomorphae</taxon>
        <taxon>Beloniformes</taxon>
        <taxon>Adrianichthyidae</taxon>
        <taxon>Oryziinae</taxon>
        <taxon>Oryzias</taxon>
    </lineage>
</organism>
<dbReference type="InterPro" id="IPR023246">
    <property type="entry name" value="AUTS2"/>
</dbReference>
<feature type="compositionally biased region" description="Basic and acidic residues" evidence="2">
    <location>
        <begin position="21"/>
        <end position="31"/>
    </location>
</feature>
<reference evidence="3" key="1">
    <citation type="journal article" name="BMC Genomics">
        <title>Long-read sequencing and de novo genome assembly of marine medaka (Oryzias melastigma).</title>
        <authorList>
            <person name="Liang P."/>
            <person name="Saqib H.S.A."/>
            <person name="Ni X."/>
            <person name="Shen Y."/>
        </authorList>
    </citation>
    <scope>NUCLEOTIDE SEQUENCE</scope>
    <source>
        <strain evidence="3">Bigg-433</strain>
    </source>
</reference>
<evidence type="ECO:0000256" key="2">
    <source>
        <dbReference type="SAM" id="MobiDB-lite"/>
    </source>
</evidence>
<feature type="compositionally biased region" description="Basic residues" evidence="2">
    <location>
        <begin position="7"/>
        <end position="20"/>
    </location>
</feature>
<dbReference type="PANTHER" id="PTHR14429:SF20">
    <property type="entry name" value="FIBROSIN-1-LIKE PROTEIN"/>
    <property type="match status" value="1"/>
</dbReference>
<feature type="compositionally biased region" description="Basic and acidic residues" evidence="2">
    <location>
        <begin position="39"/>
        <end position="52"/>
    </location>
</feature>
<feature type="non-terminal residue" evidence="3">
    <location>
        <position position="1"/>
    </location>
</feature>
<evidence type="ECO:0000256" key="1">
    <source>
        <dbReference type="ARBA" id="ARBA00022553"/>
    </source>
</evidence>
<feature type="region of interest" description="Disordered" evidence="2">
    <location>
        <begin position="109"/>
        <end position="145"/>
    </location>
</feature>
<proteinExistence type="predicted"/>
<dbReference type="PANTHER" id="PTHR14429">
    <property type="entry name" value="FIBROSIN FAMILY MEMBER"/>
    <property type="match status" value="1"/>
</dbReference>
<protein>
    <submittedName>
        <fullName evidence="3">Fibrosin-1-like protein</fullName>
    </submittedName>
</protein>
<comment type="caution">
    <text evidence="3">The sequence shown here is derived from an EMBL/GenBank/DDBJ whole genome shotgun (WGS) entry which is preliminary data.</text>
</comment>
<feature type="region of interest" description="Disordered" evidence="2">
    <location>
        <begin position="208"/>
        <end position="237"/>
    </location>
</feature>
<evidence type="ECO:0000313" key="3">
    <source>
        <dbReference type="EMBL" id="KAF6733645.1"/>
    </source>
</evidence>
<feature type="compositionally biased region" description="Basic and acidic residues" evidence="2">
    <location>
        <begin position="109"/>
        <end position="127"/>
    </location>
</feature>
<feature type="region of interest" description="Disordered" evidence="2">
    <location>
        <begin position="1"/>
        <end position="82"/>
    </location>
</feature>
<feature type="compositionally biased region" description="Low complexity" evidence="2">
    <location>
        <begin position="56"/>
        <end position="65"/>
    </location>
</feature>
<name>A0A834CR95_ORYME</name>
<dbReference type="EMBL" id="WKFB01000154">
    <property type="protein sequence ID" value="KAF6733645.1"/>
    <property type="molecule type" value="Genomic_DNA"/>
</dbReference>
<feature type="compositionally biased region" description="Basic and acidic residues" evidence="2">
    <location>
        <begin position="208"/>
        <end position="225"/>
    </location>
</feature>
<gene>
    <name evidence="3" type="ORF">FQA47_017416</name>
</gene>
<dbReference type="AlphaFoldDB" id="A0A834CR95"/>
<sequence>MDGKLQQARRCRSKRERVRRLRDAGSRDARSPEPNSSCSDREGRSPGRDAGKKAVPHPAAAARAPRGPRPRKRRESSSQEEDIIDGFAIASFISLDLLEKTAGVVKTPEKKEWWKDKKVAKQQKKEDEEVEGEEENVQPAVDPLENGFLHHAQREQERMNERLLKRTYSKKIKTGDSWELNWFPVRTGPQMAEFENLFSRRVEVKRDVSERSGNEIKEGECKGTDEPQQPLHQLCLA</sequence>